<organism evidence="2 3">
    <name type="scientific">Mucor saturninus</name>
    <dbReference type="NCBI Taxonomy" id="64648"/>
    <lineage>
        <taxon>Eukaryota</taxon>
        <taxon>Fungi</taxon>
        <taxon>Fungi incertae sedis</taxon>
        <taxon>Mucoromycota</taxon>
        <taxon>Mucoromycotina</taxon>
        <taxon>Mucoromycetes</taxon>
        <taxon>Mucorales</taxon>
        <taxon>Mucorineae</taxon>
        <taxon>Mucoraceae</taxon>
        <taxon>Mucor</taxon>
    </lineage>
</organism>
<name>A0A8H7QWW1_9FUNG</name>
<dbReference type="Proteomes" id="UP000603453">
    <property type="component" value="Unassembled WGS sequence"/>
</dbReference>
<sequence>MTRNQRRHSFSNQKEYSLTISDTNNNDDDSITVLGPNELGENTFPLTEENLAIHTNNFPPSREARRRQVRLFVEDQRPVVKMYLVLEKQRTQEMESLMPDEFTCIKYTQQGTAKKKTWLKRLTHWIYNKRNRGHQDICQKRDSGISFFSKHHSTRSSRIATVRQQ</sequence>
<dbReference type="AlphaFoldDB" id="A0A8H7QWW1"/>
<gene>
    <name evidence="2" type="ORF">INT47_000302</name>
</gene>
<dbReference type="OrthoDB" id="2288795at2759"/>
<keyword evidence="3" id="KW-1185">Reference proteome</keyword>
<reference evidence="2" key="1">
    <citation type="submission" date="2020-12" db="EMBL/GenBank/DDBJ databases">
        <title>Metabolic potential, ecology and presence of endohyphal bacteria is reflected in genomic diversity of Mucoromycotina.</title>
        <authorList>
            <person name="Muszewska A."/>
            <person name="Okrasinska A."/>
            <person name="Steczkiewicz K."/>
            <person name="Drgas O."/>
            <person name="Orlowska M."/>
            <person name="Perlinska-Lenart U."/>
            <person name="Aleksandrzak-Piekarczyk T."/>
            <person name="Szatraj K."/>
            <person name="Zielenkiewicz U."/>
            <person name="Pilsyk S."/>
            <person name="Malc E."/>
            <person name="Mieczkowski P."/>
            <person name="Kruszewska J.S."/>
            <person name="Biernat P."/>
            <person name="Pawlowska J."/>
        </authorList>
    </citation>
    <scope>NUCLEOTIDE SEQUENCE</scope>
    <source>
        <strain evidence="2">WA0000017839</strain>
    </source>
</reference>
<accession>A0A8H7QWW1</accession>
<evidence type="ECO:0000313" key="3">
    <source>
        <dbReference type="Proteomes" id="UP000603453"/>
    </source>
</evidence>
<feature type="non-terminal residue" evidence="2">
    <location>
        <position position="1"/>
    </location>
</feature>
<comment type="caution">
    <text evidence="2">The sequence shown here is derived from an EMBL/GenBank/DDBJ whole genome shotgun (WGS) entry which is preliminary data.</text>
</comment>
<dbReference type="EMBL" id="JAEPRD010000085">
    <property type="protein sequence ID" value="KAG2200309.1"/>
    <property type="molecule type" value="Genomic_DNA"/>
</dbReference>
<protein>
    <submittedName>
        <fullName evidence="2">Uncharacterized protein</fullName>
    </submittedName>
</protein>
<evidence type="ECO:0000256" key="1">
    <source>
        <dbReference type="SAM" id="MobiDB-lite"/>
    </source>
</evidence>
<evidence type="ECO:0000313" key="2">
    <source>
        <dbReference type="EMBL" id="KAG2200309.1"/>
    </source>
</evidence>
<feature type="region of interest" description="Disordered" evidence="1">
    <location>
        <begin position="1"/>
        <end position="30"/>
    </location>
</feature>
<proteinExistence type="predicted"/>